<keyword evidence="2" id="KW-1133">Transmembrane helix</keyword>
<evidence type="ECO:0000256" key="2">
    <source>
        <dbReference type="SAM" id="Phobius"/>
    </source>
</evidence>
<evidence type="ECO:0000313" key="5">
    <source>
        <dbReference type="Proteomes" id="UP000298218"/>
    </source>
</evidence>
<gene>
    <name evidence="4" type="ORF">E3T53_00135</name>
</gene>
<dbReference type="InterPro" id="IPR025326">
    <property type="entry name" value="DUF4232"/>
</dbReference>
<dbReference type="OrthoDB" id="5120401at2"/>
<evidence type="ECO:0000313" key="4">
    <source>
        <dbReference type="EMBL" id="TFD82325.1"/>
    </source>
</evidence>
<evidence type="ECO:0000256" key="1">
    <source>
        <dbReference type="SAM" id="MobiDB-lite"/>
    </source>
</evidence>
<name>A0A4Y8KWG5_9MICO</name>
<dbReference type="AlphaFoldDB" id="A0A4Y8KWG5"/>
<feature type="compositionally biased region" description="Pro residues" evidence="1">
    <location>
        <begin position="137"/>
        <end position="151"/>
    </location>
</feature>
<dbReference type="EMBL" id="SOHQ01000001">
    <property type="protein sequence ID" value="TFD82325.1"/>
    <property type="molecule type" value="Genomic_DNA"/>
</dbReference>
<feature type="region of interest" description="Disordered" evidence="1">
    <location>
        <begin position="136"/>
        <end position="155"/>
    </location>
</feature>
<protein>
    <submittedName>
        <fullName evidence="4">DUF4232 domain-containing protein</fullName>
    </submittedName>
</protein>
<feature type="transmembrane region" description="Helical" evidence="2">
    <location>
        <begin position="110"/>
        <end position="130"/>
    </location>
</feature>
<comment type="caution">
    <text evidence="4">The sequence shown here is derived from an EMBL/GenBank/DDBJ whole genome shotgun (WGS) entry which is preliminary data.</text>
</comment>
<evidence type="ECO:0000259" key="3">
    <source>
        <dbReference type="Pfam" id="PF14016"/>
    </source>
</evidence>
<reference evidence="4 5" key="1">
    <citation type="submission" date="2019-03" db="EMBL/GenBank/DDBJ databases">
        <title>Genomics of glacier-inhabiting Cryobacterium strains.</title>
        <authorList>
            <person name="Liu Q."/>
            <person name="Xin Y.-H."/>
        </authorList>
    </citation>
    <scope>NUCLEOTIDE SEQUENCE [LARGE SCALE GENOMIC DNA]</scope>
    <source>
        <strain evidence="4 5">CGMCC 1.4292</strain>
    </source>
</reference>
<keyword evidence="2" id="KW-0472">Membrane</keyword>
<sequence>MQGNQAQIAAVPVTVRTPRARSRSVSSNARHSLMRIPVAAGGHTSTSDGLRQPIALTELTGGLRGHSAPVEVEYRAKRTGRSRLPGARSARECDTGFMFSRRVRGPSRRIGLACLAAGVVLLAGCAAPPLPFSVSPTPTPTATPTASPSPPSTATATATAGVAVCGPNTLALSLQSRPYDSGAGNFFWDLQLTNNSSVECTVEGFPAVSLVSANSGAVIGAVSSEEPGRWFPVAVVPLAPGASAFSLLHLGQAGAYNCTVVPVTELTVTLPDWTDPRQVATPKPIDGCDDTSTTIVRSGPLAPSRVVF</sequence>
<organism evidence="4 5">
    <name type="scientific">Cryobacterium psychrophilum</name>
    <dbReference type="NCBI Taxonomy" id="41988"/>
    <lineage>
        <taxon>Bacteria</taxon>
        <taxon>Bacillati</taxon>
        <taxon>Actinomycetota</taxon>
        <taxon>Actinomycetes</taxon>
        <taxon>Micrococcales</taxon>
        <taxon>Microbacteriaceae</taxon>
        <taxon>Cryobacterium</taxon>
    </lineage>
</organism>
<dbReference type="Proteomes" id="UP000298218">
    <property type="component" value="Unassembled WGS sequence"/>
</dbReference>
<proteinExistence type="predicted"/>
<accession>A0A4Y8KWG5</accession>
<keyword evidence="2" id="KW-0812">Transmembrane</keyword>
<feature type="domain" description="DUF4232" evidence="3">
    <location>
        <begin position="165"/>
        <end position="289"/>
    </location>
</feature>
<keyword evidence="5" id="KW-1185">Reference proteome</keyword>
<dbReference type="Pfam" id="PF14016">
    <property type="entry name" value="DUF4232"/>
    <property type="match status" value="1"/>
</dbReference>